<reference evidence="1 2" key="1">
    <citation type="submission" date="2023-04" db="EMBL/GenBank/DDBJ databases">
        <title>Tenacibaculum tangerinum sp. nov., isolated from sea tidal flat of South Korea.</title>
        <authorList>
            <person name="Lee S.H."/>
            <person name="Kim J.-J."/>
        </authorList>
    </citation>
    <scope>NUCLEOTIDE SEQUENCE [LARGE SCALE GENOMIC DNA]</scope>
    <source>
        <strain evidence="1 2">GRR-S3-23</strain>
    </source>
</reference>
<evidence type="ECO:0000313" key="2">
    <source>
        <dbReference type="Proteomes" id="UP001232001"/>
    </source>
</evidence>
<dbReference type="Proteomes" id="UP001232001">
    <property type="component" value="Chromosome"/>
</dbReference>
<name>A0ABY8L608_9FLAO</name>
<dbReference type="EMBL" id="CP122539">
    <property type="protein sequence ID" value="WGH76714.1"/>
    <property type="molecule type" value="Genomic_DNA"/>
</dbReference>
<evidence type="ECO:0000313" key="1">
    <source>
        <dbReference type="EMBL" id="WGH76714.1"/>
    </source>
</evidence>
<sequence>MKTLKYPPAIPIADIKLSGAPITEICYTAQTTVDDKYKLLVDFKVTNENDKKAMGNMLQRAKTILRPSHLITALYDKGYHTGSEFYCAEKLGIHTLVAIPAIGKSSQAPDSKYNLENFTYHKSSDIYTCPEQHTLTSNGSWYKGRNY</sequence>
<gene>
    <name evidence="1" type="ORF">P8625_06040</name>
</gene>
<keyword evidence="2" id="KW-1185">Reference proteome</keyword>
<organism evidence="1 2">
    <name type="scientific">Tenacibaculum tangerinum</name>
    <dbReference type="NCBI Taxonomy" id="3038772"/>
    <lineage>
        <taxon>Bacteria</taxon>
        <taxon>Pseudomonadati</taxon>
        <taxon>Bacteroidota</taxon>
        <taxon>Flavobacteriia</taxon>
        <taxon>Flavobacteriales</taxon>
        <taxon>Flavobacteriaceae</taxon>
        <taxon>Tenacibaculum</taxon>
    </lineage>
</organism>
<dbReference type="RefSeq" id="WP_279652577.1">
    <property type="nucleotide sequence ID" value="NZ_CP122539.1"/>
</dbReference>
<proteinExistence type="predicted"/>
<dbReference type="PANTHER" id="PTHR33408">
    <property type="entry name" value="TRANSPOSASE"/>
    <property type="match status" value="1"/>
</dbReference>
<protein>
    <recommendedName>
        <fullName evidence="3">Transposase IS4-like domain-containing protein</fullName>
    </recommendedName>
</protein>
<evidence type="ECO:0008006" key="3">
    <source>
        <dbReference type="Google" id="ProtNLM"/>
    </source>
</evidence>
<accession>A0ABY8L608</accession>